<name>A0A557WX11_9MYCO</name>
<feature type="region of interest" description="Disordered" evidence="1">
    <location>
        <begin position="1"/>
        <end position="20"/>
    </location>
</feature>
<dbReference type="OrthoDB" id="3697150at2"/>
<evidence type="ECO:0000259" key="2">
    <source>
        <dbReference type="PROSITE" id="PS50801"/>
    </source>
</evidence>
<dbReference type="RefSeq" id="WP_144956999.1">
    <property type="nucleotide sequence ID" value="NZ_VMQU01000205.1"/>
</dbReference>
<keyword evidence="4" id="KW-1185">Reference proteome</keyword>
<evidence type="ECO:0000313" key="4">
    <source>
        <dbReference type="Proteomes" id="UP000320513"/>
    </source>
</evidence>
<feature type="compositionally biased region" description="Polar residues" evidence="1">
    <location>
        <begin position="1"/>
        <end position="12"/>
    </location>
</feature>
<dbReference type="AlphaFoldDB" id="A0A557WX11"/>
<dbReference type="EMBL" id="VMQU01000205">
    <property type="protein sequence ID" value="TVS77793.1"/>
    <property type="molecule type" value="Genomic_DNA"/>
</dbReference>
<proteinExistence type="predicted"/>
<sequence>MPEITMKTSPAPSTLPDGGFLSRPWEGHTARLASRRLRWSVAVISAHGDIDASNADTLTEYTLAHLTRCRGLILDLRNLDFFGTEGFSALQRVSVCCVRARVSCAVVPGNAVSRMLRIGDPQGLLPAASTLEAAMATVQDQPHLPPQPMTSRGDAAQFARCERTVCLVCGGTQQLQHDQGTSTEANARLDGPALTVVAPGLEAAKAEVGVR</sequence>
<protein>
    <submittedName>
        <fullName evidence="3">STAS domain-containing protein</fullName>
    </submittedName>
</protein>
<gene>
    <name evidence="3" type="ORF">FPZ47_26255</name>
</gene>
<evidence type="ECO:0000256" key="1">
    <source>
        <dbReference type="SAM" id="MobiDB-lite"/>
    </source>
</evidence>
<dbReference type="SUPFAM" id="SSF52091">
    <property type="entry name" value="SpoIIaa-like"/>
    <property type="match status" value="1"/>
</dbReference>
<evidence type="ECO:0000313" key="3">
    <source>
        <dbReference type="EMBL" id="TVS77793.1"/>
    </source>
</evidence>
<accession>A0A557WX11</accession>
<dbReference type="Gene3D" id="3.30.750.24">
    <property type="entry name" value="STAS domain"/>
    <property type="match status" value="1"/>
</dbReference>
<dbReference type="InterPro" id="IPR002645">
    <property type="entry name" value="STAS_dom"/>
</dbReference>
<organism evidence="3 4">
    <name type="scientific">Mycobacterium helveticum</name>
    <dbReference type="NCBI Taxonomy" id="2592811"/>
    <lineage>
        <taxon>Bacteria</taxon>
        <taxon>Bacillati</taxon>
        <taxon>Actinomycetota</taxon>
        <taxon>Actinomycetes</taxon>
        <taxon>Mycobacteriales</taxon>
        <taxon>Mycobacteriaceae</taxon>
        <taxon>Mycobacterium</taxon>
    </lineage>
</organism>
<comment type="caution">
    <text evidence="3">The sequence shown here is derived from an EMBL/GenBank/DDBJ whole genome shotgun (WGS) entry which is preliminary data.</text>
</comment>
<dbReference type="Proteomes" id="UP000320513">
    <property type="component" value="Unassembled WGS sequence"/>
</dbReference>
<dbReference type="InterPro" id="IPR036513">
    <property type="entry name" value="STAS_dom_sf"/>
</dbReference>
<dbReference type="Pfam" id="PF01740">
    <property type="entry name" value="STAS"/>
    <property type="match status" value="1"/>
</dbReference>
<reference evidence="3 4" key="1">
    <citation type="submission" date="2019-07" db="EMBL/GenBank/DDBJ databases">
        <title>New Mycobacterium species.</title>
        <authorList>
            <person name="Tortoli E."/>
            <person name="Ghielmetti G."/>
            <person name="Friedel U."/>
            <person name="Trovato A."/>
        </authorList>
    </citation>
    <scope>NUCLEOTIDE SEQUENCE [LARGE SCALE GENOMIC DNA]</scope>
    <source>
        <strain evidence="3 4">16-83</strain>
    </source>
</reference>
<dbReference type="PROSITE" id="PS50801">
    <property type="entry name" value="STAS"/>
    <property type="match status" value="1"/>
</dbReference>
<dbReference type="CDD" id="cd07043">
    <property type="entry name" value="STAS_anti-anti-sigma_factors"/>
    <property type="match status" value="1"/>
</dbReference>
<feature type="domain" description="STAS" evidence="2">
    <location>
        <begin position="40"/>
        <end position="93"/>
    </location>
</feature>